<dbReference type="PROSITE" id="PS51375">
    <property type="entry name" value="PPR"/>
    <property type="match status" value="5"/>
</dbReference>
<dbReference type="Gene3D" id="1.25.40.10">
    <property type="entry name" value="Tetratricopeptide repeat domain"/>
    <property type="match status" value="5"/>
</dbReference>
<dbReference type="GO" id="GO:0008270">
    <property type="term" value="F:zinc ion binding"/>
    <property type="evidence" value="ECO:0007669"/>
    <property type="project" value="InterPro"/>
</dbReference>
<name>A0AAV8RQ41_ENSVE</name>
<dbReference type="Pfam" id="PF20430">
    <property type="entry name" value="Eplus_motif"/>
    <property type="match status" value="1"/>
</dbReference>
<dbReference type="InterPro" id="IPR046849">
    <property type="entry name" value="E2_motif"/>
</dbReference>
<dbReference type="Proteomes" id="UP001222027">
    <property type="component" value="Unassembled WGS sequence"/>
</dbReference>
<feature type="domain" description="DYW" evidence="3">
    <location>
        <begin position="619"/>
        <end position="711"/>
    </location>
</feature>
<dbReference type="SUPFAM" id="SSF48452">
    <property type="entry name" value="TPR-like"/>
    <property type="match status" value="1"/>
</dbReference>
<feature type="repeat" description="PPR" evidence="2">
    <location>
        <begin position="140"/>
        <end position="170"/>
    </location>
</feature>
<dbReference type="Pfam" id="PF01535">
    <property type="entry name" value="PPR"/>
    <property type="match status" value="6"/>
</dbReference>
<comment type="caution">
    <text evidence="4">The sequence shown here is derived from an EMBL/GenBank/DDBJ whole genome shotgun (WGS) entry which is preliminary data.</text>
</comment>
<dbReference type="Pfam" id="PF20431">
    <property type="entry name" value="E_motif"/>
    <property type="match status" value="1"/>
</dbReference>
<sequence length="711" mass="79788">MISEASEVDSLVMSTCRLHLDASFQVFKLLSDPTTSHPLAARRCQEVGSHWKAALFRLLESRDMDEAHRLFTRIPSPSVQLYTMMINGYSRTNRIDEAFRLFGCMPVRDTAAWNSMIKAALDCGDSSLGRKLFDEMPERNVISWTTMISGLSRFGWIDAAAELFSRMPRRDTASWNAMISAYCDNGRVKDARLLFEKTPQPNVISWTAMIGGHDQNGESDKALLLFHKLWSSGTKLTPSTYACVLTACANASELGLGTQLHSHTVRTGYSSDAFVSTSLVNLYAKCKQIEDSIQLFCERKERDVVSWTALITGYGLNDRHEDALDEFNKMIASGMRPNQSTFTSALNSCCGLEALDRGKKLHATTVKLGLELDVFVGNSLVVMYSKCGDIEDGLMLFDRMDGRNLVSWNSIIVGCAQNGYATLALKLFDGMRQVNVQPDEITYTGLLTACSHSRMLERGRLIFHLLKHDSSVQVKLEHYVCMVDILGRCGNLEEAEEFIRNMPVEPNSKIWLALLGACRMHANIEVARRTSKKVFDMEPDSSAAYVLLSNIYASAGRWNDVSQTRLMMRCRGITKVPGSSWITLKETRHEFVCGDRSHPMAMEIYKKLDWLGVKLKELGYVYDRTFALHDVDDEQKEAALAHHSEKLAIAFGLISTVEGSTIRVMKNLRVCGDCHSAIKVISQVVGRRIVLRDSTRFHHFRDGLCSCGDCW</sequence>
<proteinExistence type="predicted"/>
<dbReference type="EMBL" id="JAQQAF010000002">
    <property type="protein sequence ID" value="KAJ8505763.1"/>
    <property type="molecule type" value="Genomic_DNA"/>
</dbReference>
<dbReference type="FunFam" id="1.25.40.10:FF:000382">
    <property type="entry name" value="Pentatricopeptide repeat-containing protein"/>
    <property type="match status" value="1"/>
</dbReference>
<organism evidence="4 5">
    <name type="scientific">Ensete ventricosum</name>
    <name type="common">Abyssinian banana</name>
    <name type="synonym">Musa ensete</name>
    <dbReference type="NCBI Taxonomy" id="4639"/>
    <lineage>
        <taxon>Eukaryota</taxon>
        <taxon>Viridiplantae</taxon>
        <taxon>Streptophyta</taxon>
        <taxon>Embryophyta</taxon>
        <taxon>Tracheophyta</taxon>
        <taxon>Spermatophyta</taxon>
        <taxon>Magnoliopsida</taxon>
        <taxon>Liliopsida</taxon>
        <taxon>Zingiberales</taxon>
        <taxon>Musaceae</taxon>
        <taxon>Ensete</taxon>
    </lineage>
</organism>
<dbReference type="FunFam" id="1.25.40.10:FF:000031">
    <property type="entry name" value="Pentatricopeptide repeat-containing protein mitochondrial"/>
    <property type="match status" value="1"/>
</dbReference>
<evidence type="ECO:0000313" key="4">
    <source>
        <dbReference type="EMBL" id="KAJ8505763.1"/>
    </source>
</evidence>
<feature type="repeat" description="PPR" evidence="2">
    <location>
        <begin position="404"/>
        <end position="438"/>
    </location>
</feature>
<dbReference type="InterPro" id="IPR046848">
    <property type="entry name" value="E_motif"/>
</dbReference>
<evidence type="ECO:0000256" key="2">
    <source>
        <dbReference type="PROSITE-ProRule" id="PRU00708"/>
    </source>
</evidence>
<dbReference type="InterPro" id="IPR046960">
    <property type="entry name" value="PPR_At4g14850-like_plant"/>
</dbReference>
<dbReference type="InterPro" id="IPR032867">
    <property type="entry name" value="DYW_dom"/>
</dbReference>
<dbReference type="Pfam" id="PF13041">
    <property type="entry name" value="PPR_2"/>
    <property type="match status" value="2"/>
</dbReference>
<dbReference type="Pfam" id="PF12854">
    <property type="entry name" value="PPR_1"/>
    <property type="match status" value="1"/>
</dbReference>
<dbReference type="NCBIfam" id="TIGR00756">
    <property type="entry name" value="PPR"/>
    <property type="match status" value="5"/>
</dbReference>
<gene>
    <name evidence="4" type="ORF">OPV22_006649</name>
</gene>
<dbReference type="GO" id="GO:0003723">
    <property type="term" value="F:RNA binding"/>
    <property type="evidence" value="ECO:0007669"/>
    <property type="project" value="InterPro"/>
</dbReference>
<evidence type="ECO:0000313" key="5">
    <source>
        <dbReference type="Proteomes" id="UP001222027"/>
    </source>
</evidence>
<reference evidence="4 5" key="1">
    <citation type="submission" date="2022-12" db="EMBL/GenBank/DDBJ databases">
        <title>Chromosome-scale assembly of the Ensete ventricosum genome.</title>
        <authorList>
            <person name="Dussert Y."/>
            <person name="Stocks J."/>
            <person name="Wendawek A."/>
            <person name="Woldeyes F."/>
            <person name="Nichols R.A."/>
            <person name="Borrell J.S."/>
        </authorList>
    </citation>
    <scope>NUCLEOTIDE SEQUENCE [LARGE SCALE GENOMIC DNA]</scope>
    <source>
        <strain evidence="5">cv. Maze</strain>
        <tissue evidence="4">Seeds</tissue>
    </source>
</reference>
<keyword evidence="1" id="KW-0677">Repeat</keyword>
<feature type="repeat" description="PPR" evidence="2">
    <location>
        <begin position="78"/>
        <end position="112"/>
    </location>
</feature>
<protein>
    <recommendedName>
        <fullName evidence="3">DYW domain-containing protein</fullName>
    </recommendedName>
</protein>
<evidence type="ECO:0000256" key="1">
    <source>
        <dbReference type="ARBA" id="ARBA00022737"/>
    </source>
</evidence>
<dbReference type="AlphaFoldDB" id="A0AAV8RQ41"/>
<feature type="repeat" description="PPR" evidence="2">
    <location>
        <begin position="171"/>
        <end position="205"/>
    </location>
</feature>
<dbReference type="PANTHER" id="PTHR47926:SF533">
    <property type="entry name" value="DYW DOMAIN-CONTAINING PROTEIN"/>
    <property type="match status" value="1"/>
</dbReference>
<dbReference type="Pfam" id="PF14432">
    <property type="entry name" value="DYW_deaminase"/>
    <property type="match status" value="1"/>
</dbReference>
<dbReference type="PANTHER" id="PTHR47926">
    <property type="entry name" value="PENTATRICOPEPTIDE REPEAT-CONTAINING PROTEIN"/>
    <property type="match status" value="1"/>
</dbReference>
<dbReference type="FunFam" id="1.25.40.10:FF:000366">
    <property type="entry name" value="Pentatricopeptide (PPR) repeat-containing protein"/>
    <property type="match status" value="1"/>
</dbReference>
<dbReference type="GO" id="GO:0009451">
    <property type="term" value="P:RNA modification"/>
    <property type="evidence" value="ECO:0007669"/>
    <property type="project" value="InterPro"/>
</dbReference>
<feature type="repeat" description="PPR" evidence="2">
    <location>
        <begin position="303"/>
        <end position="337"/>
    </location>
</feature>
<evidence type="ECO:0000259" key="3">
    <source>
        <dbReference type="Pfam" id="PF14432"/>
    </source>
</evidence>
<keyword evidence="5" id="KW-1185">Reference proteome</keyword>
<dbReference type="InterPro" id="IPR011990">
    <property type="entry name" value="TPR-like_helical_dom_sf"/>
</dbReference>
<dbReference type="InterPro" id="IPR002885">
    <property type="entry name" value="PPR_rpt"/>
</dbReference>
<accession>A0AAV8RQ41</accession>